<sequence>MKKIFLIFIVLFSFLSLWGVIESAPGGGVWDNGNSWIGNIVPNPNDDVLITSNIVLNVDASCHNFTISSSGLIQNSYGDHRQFTINGNLSNAGFIKNNPNGYYLFVYVKGNVENSGFIINYELAFLGEEAQYFTNSGSLSPAYLIDNYPNSSVILLSDISTNNTIIDFNNDHLVLHSPSGTFNLSMSGGYLTDAILEGGNGASLSMTGGCYLENSYADEIVFNGTIIIKDNVVIDYLINQATVYNYFGDNRTFTINQRLDNYGTICNNPTAYLLFVNIAGDVNNYGTIRSNKIYLTGAAQHKLYQSDSYHSFNSTNFIVSGEGSTKALSNIYFLNCEINLNNTTMILYNEDNSYGLYLDSGKLLYAILEGGTASVLNLVNNAYLSNVSMDNFIWQGTIIIENYVSINNLINQATVYNYSGDNRILTINQRLDNYGTICNSPNTHWLFLSIAGDVYNYGTIVNYKINLITLTKDKTGVAAHLLYQDNSTHSFNCSYFYISPEKGCKALSNLYYTNCEINLNNGIMQLYNGSNSYGLYINSGKLLNANLDGGTESILKLENNAYLSYVSMDDFIWQGTVIIENNVSIHNLINQATVYNYSGNHRTLTINQRLDNYGTICNSPNTHWLFLTIAGDLYNYGTISNYQIDFISNTQHILLVQDENHSIACSHFYIDSVGISRALSDLYYANCEINLNSNTMMLYDEDNSYSLYINGGKLLNASLDGGTESVLKLENNAYLSNVTMDDFIWQGTVIIENNVNINNLINQATVYNYSGNHRTLTINQRLDNYGTICNSPNTHWLFLTIAGDLYNYSGIFNYRITMNGTQDQHFQHMTGSSINVNYFTLVSDVGAAYWYFNDSTTPVNSFPANSININPNQYGTWQSRNPETGENGRCIIISTGEAHIDTPTAFTIYTANGIPKLRWNQVSNALFYHLFVSTTPEGLSTVTPITIYDTDLSDNIVTVDLEG</sequence>
<accession>A0AC61QKB7</accession>
<keyword evidence="2" id="KW-1185">Reference proteome</keyword>
<evidence type="ECO:0000313" key="1">
    <source>
        <dbReference type="EMBL" id="TDF74112.1"/>
    </source>
</evidence>
<feature type="non-terminal residue" evidence="1">
    <location>
        <position position="963"/>
    </location>
</feature>
<proteinExistence type="predicted"/>
<name>A0AC61QKB7_9BACT</name>
<dbReference type="Proteomes" id="UP000294588">
    <property type="component" value="Unassembled WGS sequence"/>
</dbReference>
<comment type="caution">
    <text evidence="1">The sequence shown here is derived from an EMBL/GenBank/DDBJ whole genome shotgun (WGS) entry which is preliminary data.</text>
</comment>
<protein>
    <submittedName>
        <fullName evidence="1">Uncharacterized protein</fullName>
    </submittedName>
</protein>
<gene>
    <name evidence="1" type="ORF">E0946_01365</name>
</gene>
<dbReference type="EMBL" id="SMOG01000002">
    <property type="protein sequence ID" value="TDF74112.1"/>
    <property type="molecule type" value="Genomic_DNA"/>
</dbReference>
<evidence type="ECO:0000313" key="2">
    <source>
        <dbReference type="Proteomes" id="UP000294588"/>
    </source>
</evidence>
<organism evidence="1 2">
    <name type="scientific">Candidatus Syntrophosphaera thermopropionivorans</name>
    <dbReference type="NCBI Taxonomy" id="2593015"/>
    <lineage>
        <taxon>Bacteria</taxon>
        <taxon>Pseudomonadati</taxon>
        <taxon>Candidatus Cloacimonadota</taxon>
        <taxon>Candidatus Cloacimonadia</taxon>
        <taxon>Candidatus Cloacimonadales</taxon>
        <taxon>Candidatus Cloacimonadaceae</taxon>
        <taxon>Candidatus Syntrophosphaera</taxon>
    </lineage>
</organism>
<reference evidence="1" key="1">
    <citation type="submission" date="2019-03" db="EMBL/GenBank/DDBJ databases">
        <title>Candidatus Syntrophosphaera thermopropionivorans: a novel player in syntrophic propionate oxidation during anaerobic digestion.</title>
        <authorList>
            <person name="Dyksma S."/>
        </authorList>
    </citation>
    <scope>NUCLEOTIDE SEQUENCE</scope>
    <source>
        <strain evidence="1">W5</strain>
    </source>
</reference>